<reference evidence="5" key="1">
    <citation type="submission" date="2019-03" db="EMBL/GenBank/DDBJ databases">
        <title>Improved annotation for the trematode Fasciola hepatica.</title>
        <authorList>
            <person name="Choi Y.-J."/>
            <person name="Martin J."/>
            <person name="Mitreva M."/>
        </authorList>
    </citation>
    <scope>NUCLEOTIDE SEQUENCE [LARGE SCALE GENOMIC DNA]</scope>
</reference>
<feature type="non-terminal residue" evidence="5">
    <location>
        <position position="282"/>
    </location>
</feature>
<proteinExistence type="inferred from homology"/>
<gene>
    <name evidence="5" type="ORF">D915_011241</name>
</gene>
<dbReference type="InterPro" id="IPR013780">
    <property type="entry name" value="Glyco_hydro_b"/>
</dbReference>
<evidence type="ECO:0000313" key="5">
    <source>
        <dbReference type="EMBL" id="THD18365.1"/>
    </source>
</evidence>
<evidence type="ECO:0000256" key="2">
    <source>
        <dbReference type="RuleBase" id="RU361185"/>
    </source>
</evidence>
<dbReference type="EMBL" id="JXXN02014647">
    <property type="protein sequence ID" value="THD18365.1"/>
    <property type="molecule type" value="Genomic_DNA"/>
</dbReference>
<evidence type="ECO:0000256" key="1">
    <source>
        <dbReference type="ARBA" id="ARBA00007806"/>
    </source>
</evidence>
<dbReference type="AlphaFoldDB" id="A0A4E0QTG4"/>
<keyword evidence="2" id="KW-0326">Glycosidase</keyword>
<dbReference type="SUPFAM" id="SSF51445">
    <property type="entry name" value="(Trans)glycosidases"/>
    <property type="match status" value="1"/>
</dbReference>
<dbReference type="InterPro" id="IPR048395">
    <property type="entry name" value="Glyco_hydro_31_C"/>
</dbReference>
<evidence type="ECO:0000313" key="6">
    <source>
        <dbReference type="Proteomes" id="UP000230066"/>
    </source>
</evidence>
<accession>A0A4E0QTG4</accession>
<dbReference type="InterPro" id="IPR017853">
    <property type="entry name" value="GH"/>
</dbReference>
<keyword evidence="2" id="KW-0378">Hydrolase</keyword>
<feature type="domain" description="Glycoside hydrolase family 31 TIM barrel" evidence="3">
    <location>
        <begin position="1"/>
        <end position="197"/>
    </location>
</feature>
<keyword evidence="6" id="KW-1185">Reference proteome</keyword>
<dbReference type="PANTHER" id="PTHR22762">
    <property type="entry name" value="ALPHA-GLUCOSIDASE"/>
    <property type="match status" value="1"/>
</dbReference>
<dbReference type="Proteomes" id="UP000230066">
    <property type="component" value="Unassembled WGS sequence"/>
</dbReference>
<evidence type="ECO:0000259" key="3">
    <source>
        <dbReference type="Pfam" id="PF01055"/>
    </source>
</evidence>
<comment type="caution">
    <text evidence="5">The sequence shown here is derived from an EMBL/GenBank/DDBJ whole genome shotgun (WGS) entry which is preliminary data.</text>
</comment>
<name>A0A4E0QTG4_FASHE</name>
<dbReference type="Pfam" id="PF01055">
    <property type="entry name" value="Glyco_hydro_31_2nd"/>
    <property type="match status" value="1"/>
</dbReference>
<dbReference type="PANTHER" id="PTHR22762:SF133">
    <property type="entry name" value="P-TYPE DOMAIN-CONTAINING PROTEIN"/>
    <property type="match status" value="1"/>
</dbReference>
<dbReference type="Pfam" id="PF21365">
    <property type="entry name" value="Glyco_hydro_31_3rd"/>
    <property type="match status" value="1"/>
</dbReference>
<evidence type="ECO:0000259" key="4">
    <source>
        <dbReference type="Pfam" id="PF21365"/>
    </source>
</evidence>
<sequence length="282" mass="31763">MNEPADFSDGSINGCPAGNKWDHPPFVPLILDRSLYAKTVCPSALHYNNTPHYNRHNLYGYDHARVTRTVLNRMFPTKRPFVLSRSTFAGSGRYTIHWTGDNLSSWADMRYSIMQIINFNIYGIPMVGADICGFRGDATEELCVRWSQLGAFYPFSRNHNAIGSRPQDPATWSANATAAIRAALRTRYHLLPYIYSLFFRAHLNGTTVARALAFEFPEELVTYKINTQFMLGSCLLVNPVLDEGRTYVEAYVPTGEWVDLSNGARIVSVGQAKNFEAPLHVI</sequence>
<dbReference type="Gene3D" id="3.20.20.80">
    <property type="entry name" value="Glycosidases"/>
    <property type="match status" value="1"/>
</dbReference>
<dbReference type="Gene3D" id="2.60.40.1180">
    <property type="entry name" value="Golgi alpha-mannosidase II"/>
    <property type="match status" value="1"/>
</dbReference>
<dbReference type="GO" id="GO:0004558">
    <property type="term" value="F:alpha-1,4-glucosidase activity"/>
    <property type="evidence" value="ECO:0007669"/>
    <property type="project" value="TreeGrafter"/>
</dbReference>
<dbReference type="InterPro" id="IPR000322">
    <property type="entry name" value="Glyco_hydro_31_TIM"/>
</dbReference>
<feature type="domain" description="Glycosyl hydrolase family 31 C-terminal" evidence="4">
    <location>
        <begin position="205"/>
        <end position="279"/>
    </location>
</feature>
<organism evidence="5 6">
    <name type="scientific">Fasciola hepatica</name>
    <name type="common">Liver fluke</name>
    <dbReference type="NCBI Taxonomy" id="6192"/>
    <lineage>
        <taxon>Eukaryota</taxon>
        <taxon>Metazoa</taxon>
        <taxon>Spiralia</taxon>
        <taxon>Lophotrochozoa</taxon>
        <taxon>Platyhelminthes</taxon>
        <taxon>Trematoda</taxon>
        <taxon>Digenea</taxon>
        <taxon>Plagiorchiida</taxon>
        <taxon>Echinostomata</taxon>
        <taxon>Echinostomatoidea</taxon>
        <taxon>Fasciolidae</taxon>
        <taxon>Fasciola</taxon>
    </lineage>
</organism>
<dbReference type="GO" id="GO:0005975">
    <property type="term" value="P:carbohydrate metabolic process"/>
    <property type="evidence" value="ECO:0007669"/>
    <property type="project" value="InterPro"/>
</dbReference>
<comment type="similarity">
    <text evidence="1 2">Belongs to the glycosyl hydrolase 31 family.</text>
</comment>
<dbReference type="SUPFAM" id="SSF51011">
    <property type="entry name" value="Glycosyl hydrolase domain"/>
    <property type="match status" value="1"/>
</dbReference>
<protein>
    <submittedName>
        <fullName evidence="5">Lysosomal alpha-glucosidase</fullName>
    </submittedName>
</protein>